<evidence type="ECO:0000259" key="3">
    <source>
        <dbReference type="PROSITE" id="PS50076"/>
    </source>
</evidence>
<dbReference type="OrthoDB" id="10250354at2759"/>
<evidence type="ECO:0000256" key="2">
    <source>
        <dbReference type="SAM" id="Phobius"/>
    </source>
</evidence>
<keyword evidence="2" id="KW-0472">Membrane</keyword>
<dbReference type="InterPro" id="IPR036869">
    <property type="entry name" value="J_dom_sf"/>
</dbReference>
<feature type="transmembrane region" description="Helical" evidence="2">
    <location>
        <begin position="282"/>
        <end position="304"/>
    </location>
</feature>
<dbReference type="Proteomes" id="UP000235786">
    <property type="component" value="Unassembled WGS sequence"/>
</dbReference>
<evidence type="ECO:0000313" key="4">
    <source>
        <dbReference type="EMBL" id="PMD33393.1"/>
    </source>
</evidence>
<gene>
    <name evidence="4" type="ORF">L207DRAFT_571557</name>
</gene>
<keyword evidence="2" id="KW-0812">Transmembrane</keyword>
<dbReference type="STRING" id="1149755.A0A2J6R4G1"/>
<feature type="compositionally biased region" description="Low complexity" evidence="1">
    <location>
        <begin position="1"/>
        <end position="12"/>
    </location>
</feature>
<dbReference type="InterPro" id="IPR001623">
    <property type="entry name" value="DnaJ_domain"/>
</dbReference>
<dbReference type="EMBL" id="KZ613956">
    <property type="protein sequence ID" value="PMD33393.1"/>
    <property type="molecule type" value="Genomic_DNA"/>
</dbReference>
<dbReference type="SUPFAM" id="SSF46565">
    <property type="entry name" value="Chaperone J-domain"/>
    <property type="match status" value="1"/>
</dbReference>
<name>A0A2J6R4G1_HYAVF</name>
<proteinExistence type="predicted"/>
<keyword evidence="5" id="KW-1185">Reference proteome</keyword>
<dbReference type="Gene3D" id="1.10.287.110">
    <property type="entry name" value="DnaJ domain"/>
    <property type="match status" value="1"/>
</dbReference>
<dbReference type="PANTHER" id="PTHR24074">
    <property type="entry name" value="CO-CHAPERONE PROTEIN DJLA"/>
    <property type="match status" value="1"/>
</dbReference>
<dbReference type="PROSITE" id="PS50076">
    <property type="entry name" value="DNAJ_2"/>
    <property type="match status" value="1"/>
</dbReference>
<dbReference type="AlphaFoldDB" id="A0A2J6R4G1"/>
<dbReference type="SMART" id="SM00271">
    <property type="entry name" value="DnaJ"/>
    <property type="match status" value="1"/>
</dbReference>
<reference evidence="4 5" key="1">
    <citation type="submission" date="2016-04" db="EMBL/GenBank/DDBJ databases">
        <title>A degradative enzymes factory behind the ericoid mycorrhizal symbiosis.</title>
        <authorList>
            <consortium name="DOE Joint Genome Institute"/>
            <person name="Martino E."/>
            <person name="Morin E."/>
            <person name="Grelet G."/>
            <person name="Kuo A."/>
            <person name="Kohler A."/>
            <person name="Daghino S."/>
            <person name="Barry K."/>
            <person name="Choi C."/>
            <person name="Cichocki N."/>
            <person name="Clum A."/>
            <person name="Copeland A."/>
            <person name="Hainaut M."/>
            <person name="Haridas S."/>
            <person name="Labutti K."/>
            <person name="Lindquist E."/>
            <person name="Lipzen A."/>
            <person name="Khouja H.-R."/>
            <person name="Murat C."/>
            <person name="Ohm R."/>
            <person name="Olson A."/>
            <person name="Spatafora J."/>
            <person name="Veneault-Fourrey C."/>
            <person name="Henrissat B."/>
            <person name="Grigoriev I."/>
            <person name="Martin F."/>
            <person name="Perotto S."/>
        </authorList>
    </citation>
    <scope>NUCLEOTIDE SEQUENCE [LARGE SCALE GENOMIC DNA]</scope>
    <source>
        <strain evidence="4 5">F</strain>
    </source>
</reference>
<evidence type="ECO:0000256" key="1">
    <source>
        <dbReference type="SAM" id="MobiDB-lite"/>
    </source>
</evidence>
<dbReference type="InterPro" id="IPR050817">
    <property type="entry name" value="DjlA_DnaK_co-chaperone"/>
</dbReference>
<keyword evidence="2" id="KW-1133">Transmembrane helix</keyword>
<dbReference type="Pfam" id="PF00226">
    <property type="entry name" value="DnaJ"/>
    <property type="match status" value="1"/>
</dbReference>
<organism evidence="4 5">
    <name type="scientific">Hyaloscypha variabilis (strain UAMH 11265 / GT02V1 / F)</name>
    <name type="common">Meliniomyces variabilis</name>
    <dbReference type="NCBI Taxonomy" id="1149755"/>
    <lineage>
        <taxon>Eukaryota</taxon>
        <taxon>Fungi</taxon>
        <taxon>Dikarya</taxon>
        <taxon>Ascomycota</taxon>
        <taxon>Pezizomycotina</taxon>
        <taxon>Leotiomycetes</taxon>
        <taxon>Helotiales</taxon>
        <taxon>Hyaloscyphaceae</taxon>
        <taxon>Hyaloscypha</taxon>
        <taxon>Hyaloscypha variabilis</taxon>
    </lineage>
</organism>
<evidence type="ECO:0000313" key="5">
    <source>
        <dbReference type="Proteomes" id="UP000235786"/>
    </source>
</evidence>
<feature type="compositionally biased region" description="Basic residues" evidence="1">
    <location>
        <begin position="14"/>
        <end position="39"/>
    </location>
</feature>
<feature type="domain" description="J" evidence="3">
    <location>
        <begin position="52"/>
        <end position="127"/>
    </location>
</feature>
<accession>A0A2J6R4G1</accession>
<sequence>MKFNFFSSGSKPSPKPKPRAKPTQRGKSKQQAKPKKQPRPKLPNCPPNAYIPHYRNLGLPPGALAEEIKSAWRALGLRLHPDKIRNPAMKSNASAAMILVNEAHEQLFKESGDFISRLGRSTKDIMKMDASEQARKLLDRHVCEKVVRRKPWFWAYRARTEAFTNGSLLCGEQWATMGHNVVDSILPLKASDAIWEVVDGEWRYPASGASLGFEKLTFYGPCEQTYTVTLPVKRAERGPPRWSTFKNTACNTSLDVWSFDVLCANVMLGIFLFVFRRQAKILISYVWDFVMFAILSSLWCVLWTSKKIFMLCTWPTRKMLSVIRHVFHLVLWKLDEILDETKRYLYGTRVLRSVFFLLELVEAWQRKGFSVREIWREKGFGVTVRTRGRRHRN</sequence>
<protein>
    <recommendedName>
        <fullName evidence="3">J domain-containing protein</fullName>
    </recommendedName>
</protein>
<feature type="region of interest" description="Disordered" evidence="1">
    <location>
        <begin position="1"/>
        <end position="47"/>
    </location>
</feature>
<dbReference type="CDD" id="cd06257">
    <property type="entry name" value="DnaJ"/>
    <property type="match status" value="1"/>
</dbReference>